<evidence type="ECO:0000313" key="3">
    <source>
        <dbReference type="Proteomes" id="UP000321606"/>
    </source>
</evidence>
<dbReference type="KEGG" id="lgo:JCM16774_0301"/>
<dbReference type="AlphaFoldDB" id="A0A510J897"/>
<feature type="chain" id="PRO_5022091860" description="Lipoprotein" evidence="1">
    <location>
        <begin position="19"/>
        <end position="200"/>
    </location>
</feature>
<gene>
    <name evidence="2" type="ORF">JCM16774_0301</name>
</gene>
<keyword evidence="1" id="KW-0732">Signal</keyword>
<accession>A0A510J897</accession>
<proteinExistence type="predicted"/>
<dbReference type="OrthoDB" id="9934913at2"/>
<protein>
    <recommendedName>
        <fullName evidence="4">Lipoprotein</fullName>
    </recommendedName>
</protein>
<evidence type="ECO:0008006" key="4">
    <source>
        <dbReference type="Google" id="ProtNLM"/>
    </source>
</evidence>
<organism evidence="2 3">
    <name type="scientific">Pseudoleptotrichia goodfellowii</name>
    <dbReference type="NCBI Taxonomy" id="157692"/>
    <lineage>
        <taxon>Bacteria</taxon>
        <taxon>Fusobacteriati</taxon>
        <taxon>Fusobacteriota</taxon>
        <taxon>Fusobacteriia</taxon>
        <taxon>Fusobacteriales</taxon>
        <taxon>Leptotrichiaceae</taxon>
        <taxon>Pseudoleptotrichia</taxon>
    </lineage>
</organism>
<dbReference type="Proteomes" id="UP000321606">
    <property type="component" value="Chromosome"/>
</dbReference>
<evidence type="ECO:0000256" key="1">
    <source>
        <dbReference type="SAM" id="SignalP"/>
    </source>
</evidence>
<dbReference type="RefSeq" id="WP_006808333.1">
    <property type="nucleotide sequence ID" value="NZ_AP019822.1"/>
</dbReference>
<feature type="signal peptide" evidence="1">
    <location>
        <begin position="1"/>
        <end position="18"/>
    </location>
</feature>
<sequence>MKKLILFVFFIFSITAFSGTDKEAEEKIRKEMEKVINYHKTGGKEEREKLLLVNRLDRDSVSYFIMNKIGSVMSEGHKKSEYKINNIEIKGNEAVIDIDYKGPDLSQGVEKFQKDFEKSPEIVEKIKKMSKNDSKKYIAEEFEKYMIKDLKSGSFKYYNKKRMKLKIKKIGNWDNLNLDREFMNMLSLGIMDKFHSIAGL</sequence>
<reference evidence="2 3" key="1">
    <citation type="submission" date="2019-07" db="EMBL/GenBank/DDBJ databases">
        <title>Complete Genome Sequence of Leptotrichia goodfellowii Strain JCM 16774.</title>
        <authorList>
            <person name="Watanabe S."/>
            <person name="Cui L."/>
        </authorList>
    </citation>
    <scope>NUCLEOTIDE SEQUENCE [LARGE SCALE GENOMIC DNA]</scope>
    <source>
        <strain evidence="2 3">JCM16774</strain>
    </source>
</reference>
<dbReference type="EMBL" id="AP019822">
    <property type="protein sequence ID" value="BBM35394.1"/>
    <property type="molecule type" value="Genomic_DNA"/>
</dbReference>
<name>A0A510J897_9FUSO</name>
<evidence type="ECO:0000313" key="2">
    <source>
        <dbReference type="EMBL" id="BBM35394.1"/>
    </source>
</evidence>